<evidence type="ECO:0000256" key="1">
    <source>
        <dbReference type="SAM" id="Phobius"/>
    </source>
</evidence>
<proteinExistence type="predicted"/>
<keyword evidence="3" id="KW-1185">Reference proteome</keyword>
<keyword evidence="1" id="KW-0812">Transmembrane</keyword>
<keyword evidence="1" id="KW-0472">Membrane</keyword>
<reference evidence="3" key="1">
    <citation type="journal article" date="2019" name="Int. J. Syst. Evol. Microbiol.">
        <title>The Global Catalogue of Microorganisms (GCM) 10K type strain sequencing project: providing services to taxonomists for standard genome sequencing and annotation.</title>
        <authorList>
            <consortium name="The Broad Institute Genomics Platform"/>
            <consortium name="The Broad Institute Genome Sequencing Center for Infectious Disease"/>
            <person name="Wu L."/>
            <person name="Ma J."/>
        </authorList>
    </citation>
    <scope>NUCLEOTIDE SEQUENCE [LARGE SCALE GENOMIC DNA]</scope>
    <source>
        <strain evidence="3">CCUG 49571</strain>
    </source>
</reference>
<organism evidence="2 3">
    <name type="scientific">Cohnella hongkongensis</name>
    <dbReference type="NCBI Taxonomy" id="178337"/>
    <lineage>
        <taxon>Bacteria</taxon>
        <taxon>Bacillati</taxon>
        <taxon>Bacillota</taxon>
        <taxon>Bacilli</taxon>
        <taxon>Bacillales</taxon>
        <taxon>Paenibacillaceae</taxon>
        <taxon>Cohnella</taxon>
    </lineage>
</organism>
<gene>
    <name evidence="2" type="ORF">ACFO3S_09980</name>
</gene>
<name>A0ABV9F9C8_9BACL</name>
<dbReference type="RefSeq" id="WP_378094936.1">
    <property type="nucleotide sequence ID" value="NZ_JBHSEP010000005.1"/>
</dbReference>
<feature type="transmembrane region" description="Helical" evidence="1">
    <location>
        <begin position="12"/>
        <end position="29"/>
    </location>
</feature>
<sequence length="148" mass="16032">MESINGQRPAGRAVKLVLCLIVAIGGIFAPREPRFGANGGHAAAASVNDREDRYAVTAALTRGEQLRVDLAVERLQPDYGGEAYVVVQLMRGNAPILINAVPLKQGDMNIEQRFNVNGPEYTVKIFVFDAFDSELEAPTLLARPVALQ</sequence>
<protein>
    <submittedName>
        <fullName evidence="2">Uncharacterized protein</fullName>
    </submittedName>
</protein>
<dbReference type="EMBL" id="JBHSEP010000005">
    <property type="protein sequence ID" value="MFC4598562.1"/>
    <property type="molecule type" value="Genomic_DNA"/>
</dbReference>
<dbReference type="Proteomes" id="UP001596028">
    <property type="component" value="Unassembled WGS sequence"/>
</dbReference>
<comment type="caution">
    <text evidence="2">The sequence shown here is derived from an EMBL/GenBank/DDBJ whole genome shotgun (WGS) entry which is preliminary data.</text>
</comment>
<accession>A0ABV9F9C8</accession>
<evidence type="ECO:0000313" key="2">
    <source>
        <dbReference type="EMBL" id="MFC4598562.1"/>
    </source>
</evidence>
<keyword evidence="1" id="KW-1133">Transmembrane helix</keyword>
<evidence type="ECO:0000313" key="3">
    <source>
        <dbReference type="Proteomes" id="UP001596028"/>
    </source>
</evidence>